<reference evidence="1" key="1">
    <citation type="journal article" date="2022" name="bioRxiv">
        <title>Sequencing and chromosome-scale assembly of the giantPleurodeles waltlgenome.</title>
        <authorList>
            <person name="Brown T."/>
            <person name="Elewa A."/>
            <person name="Iarovenko S."/>
            <person name="Subramanian E."/>
            <person name="Araus A.J."/>
            <person name="Petzold A."/>
            <person name="Susuki M."/>
            <person name="Suzuki K.-i.T."/>
            <person name="Hayashi T."/>
            <person name="Toyoda A."/>
            <person name="Oliveira C."/>
            <person name="Osipova E."/>
            <person name="Leigh N.D."/>
            <person name="Simon A."/>
            <person name="Yun M.H."/>
        </authorList>
    </citation>
    <scope>NUCLEOTIDE SEQUENCE</scope>
    <source>
        <strain evidence="1">20211129_DDA</strain>
        <tissue evidence="1">Liver</tissue>
    </source>
</reference>
<protein>
    <submittedName>
        <fullName evidence="1">Uncharacterized protein</fullName>
    </submittedName>
</protein>
<gene>
    <name evidence="1" type="ORF">NDU88_005119</name>
</gene>
<evidence type="ECO:0000313" key="2">
    <source>
        <dbReference type="Proteomes" id="UP001066276"/>
    </source>
</evidence>
<accession>A0AAV7MB70</accession>
<name>A0AAV7MB70_PLEWA</name>
<comment type="caution">
    <text evidence="1">The sequence shown here is derived from an EMBL/GenBank/DDBJ whole genome shotgun (WGS) entry which is preliminary data.</text>
</comment>
<organism evidence="1 2">
    <name type="scientific">Pleurodeles waltl</name>
    <name type="common">Iberian ribbed newt</name>
    <dbReference type="NCBI Taxonomy" id="8319"/>
    <lineage>
        <taxon>Eukaryota</taxon>
        <taxon>Metazoa</taxon>
        <taxon>Chordata</taxon>
        <taxon>Craniata</taxon>
        <taxon>Vertebrata</taxon>
        <taxon>Euteleostomi</taxon>
        <taxon>Amphibia</taxon>
        <taxon>Batrachia</taxon>
        <taxon>Caudata</taxon>
        <taxon>Salamandroidea</taxon>
        <taxon>Salamandridae</taxon>
        <taxon>Pleurodelinae</taxon>
        <taxon>Pleurodeles</taxon>
    </lineage>
</organism>
<evidence type="ECO:0000313" key="1">
    <source>
        <dbReference type="EMBL" id="KAJ1100030.1"/>
    </source>
</evidence>
<sequence length="131" mass="14845">MLYVEKTVLQKFAVIMESVFVANVYANKWRIRTKFTLESSVNVTTLTVKDQTACFVEEMEFANVEYAGATLTSLVVPVTVHRIQLIVLQQMDKFVMAMVPVNVDIVDAQIQNSEEPPANCNRHVLAYMLNT</sequence>
<proteinExistence type="predicted"/>
<dbReference type="AlphaFoldDB" id="A0AAV7MB70"/>
<keyword evidence="2" id="KW-1185">Reference proteome</keyword>
<dbReference type="EMBL" id="JANPWB010000014">
    <property type="protein sequence ID" value="KAJ1100030.1"/>
    <property type="molecule type" value="Genomic_DNA"/>
</dbReference>
<dbReference type="Proteomes" id="UP001066276">
    <property type="component" value="Chromosome 10"/>
</dbReference>